<feature type="transmembrane region" description="Helical" evidence="1">
    <location>
        <begin position="325"/>
        <end position="345"/>
    </location>
</feature>
<evidence type="ECO:0000313" key="3">
    <source>
        <dbReference type="EMBL" id="TYH20224.1"/>
    </source>
</evidence>
<sequence length="704" mass="81101">MALSETLFQVWDEWEIRALLLLSLSLQAILTTLGSVRKHSKSTLIRLFVWSAYMSADTVASVALGILARSIGGAEPGNNDKKKNSSNSIQLLWTPFLILHLGGPDTITAYSLEDNELWPRHFLGIVVQIGLAMYVALKSWRHSQLKYIAVPVILTGVIKYVEKGFVLMISGTKALRNFLLSDPEPGRDYPEDVRKKKSDPNFVPSPLRPCVSSQGYSGYPDDSLSQAFYLYNRLSYLYLDLILSYSERQDCHSMICNKSSEEAFELVEGELGFLYDELYTKVAALHLRYRGYLRRCFTLFSCFFSLVSFMIFIDHTSPPADISITYLLLIGAITLEVYGFVFLILSDWTKVWLLGYFKLKKVRSGKRWSRKISKYNLIKFCLRQQDDSMWIKFLGKIRIKEMVTKHLNVEHEDVDVEVKSFIFQQLKERSEDVNSLLDIKLCKKLLSYRGDNVLEKLECLDLLKWSTIDVEFDHSLLLWHIATQICYYEDVKRLKGSNSLENLNKCSKLSKELSDYTMYLLVMYPNMLPNGIGEIRYIDTCAEATRFFQKMRKTIGTKIDEACHELYEVDTDLLEELKGDTSKSVLFYGSRLAKQLQTLGSRGDWGFEKKWDMINRVWVEMLAYAAVHCGWKEHGQQLRRGGELLTHVCVLMAHLGLSEQYQIQKENSETHEDKLIECPPACDPFLKLLRALGFTPRRTINESN</sequence>
<feature type="domain" description="DUF4220" evidence="2">
    <location>
        <begin position="50"/>
        <end position="379"/>
    </location>
</feature>
<accession>A0A5D2GQG4</accession>
<dbReference type="AlphaFoldDB" id="A0A5D2GQG4"/>
<organism evidence="3 4">
    <name type="scientific">Gossypium darwinii</name>
    <name type="common">Darwin's cotton</name>
    <name type="synonym">Gossypium barbadense var. darwinii</name>
    <dbReference type="NCBI Taxonomy" id="34276"/>
    <lineage>
        <taxon>Eukaryota</taxon>
        <taxon>Viridiplantae</taxon>
        <taxon>Streptophyta</taxon>
        <taxon>Embryophyta</taxon>
        <taxon>Tracheophyta</taxon>
        <taxon>Spermatophyta</taxon>
        <taxon>Magnoliopsida</taxon>
        <taxon>eudicotyledons</taxon>
        <taxon>Gunneridae</taxon>
        <taxon>Pentapetalae</taxon>
        <taxon>rosids</taxon>
        <taxon>malvids</taxon>
        <taxon>Malvales</taxon>
        <taxon>Malvaceae</taxon>
        <taxon>Malvoideae</taxon>
        <taxon>Gossypium</taxon>
    </lineage>
</organism>
<name>A0A5D2GQG4_GOSDA</name>
<feature type="transmembrane region" description="Helical" evidence="1">
    <location>
        <begin position="118"/>
        <end position="137"/>
    </location>
</feature>
<gene>
    <name evidence="3" type="ORF">ES288_A05G414600v1</name>
</gene>
<dbReference type="EMBL" id="CM017692">
    <property type="protein sequence ID" value="TYH20224.1"/>
    <property type="molecule type" value="Genomic_DNA"/>
</dbReference>
<keyword evidence="1" id="KW-0812">Transmembrane</keyword>
<keyword evidence="1" id="KW-0472">Membrane</keyword>
<feature type="transmembrane region" description="Helical" evidence="1">
    <location>
        <begin position="16"/>
        <end position="36"/>
    </location>
</feature>
<protein>
    <recommendedName>
        <fullName evidence="2">DUF4220 domain-containing protein</fullName>
    </recommendedName>
</protein>
<dbReference type="InterPro" id="IPR025315">
    <property type="entry name" value="DUF4220"/>
</dbReference>
<keyword evidence="4" id="KW-1185">Reference proteome</keyword>
<dbReference type="Pfam" id="PF04578">
    <property type="entry name" value="DUF594"/>
    <property type="match status" value="1"/>
</dbReference>
<feature type="transmembrane region" description="Helical" evidence="1">
    <location>
        <begin position="91"/>
        <end position="112"/>
    </location>
</feature>
<dbReference type="Pfam" id="PF13968">
    <property type="entry name" value="DUF4220"/>
    <property type="match status" value="1"/>
</dbReference>
<proteinExistence type="predicted"/>
<feature type="transmembrane region" description="Helical" evidence="1">
    <location>
        <begin position="296"/>
        <end position="313"/>
    </location>
</feature>
<evidence type="ECO:0000313" key="4">
    <source>
        <dbReference type="Proteomes" id="UP000323506"/>
    </source>
</evidence>
<reference evidence="3 4" key="1">
    <citation type="submission" date="2019-06" db="EMBL/GenBank/DDBJ databases">
        <title>WGS assembly of Gossypium darwinii.</title>
        <authorList>
            <person name="Chen Z.J."/>
            <person name="Sreedasyam A."/>
            <person name="Ando A."/>
            <person name="Song Q."/>
            <person name="De L."/>
            <person name="Hulse-Kemp A."/>
            <person name="Ding M."/>
            <person name="Ye W."/>
            <person name="Kirkbride R."/>
            <person name="Jenkins J."/>
            <person name="Plott C."/>
            <person name="Lovell J."/>
            <person name="Lin Y.-M."/>
            <person name="Vaughn R."/>
            <person name="Liu B."/>
            <person name="Li W."/>
            <person name="Simpson S."/>
            <person name="Scheffler B."/>
            <person name="Saski C."/>
            <person name="Grover C."/>
            <person name="Hu G."/>
            <person name="Conover J."/>
            <person name="Carlson J."/>
            <person name="Shu S."/>
            <person name="Boston L."/>
            <person name="Williams M."/>
            <person name="Peterson D."/>
            <person name="Mcgee K."/>
            <person name="Jones D."/>
            <person name="Wendel J."/>
            <person name="Stelly D."/>
            <person name="Grimwood J."/>
            <person name="Schmutz J."/>
        </authorList>
    </citation>
    <scope>NUCLEOTIDE SEQUENCE [LARGE SCALE GENOMIC DNA]</scope>
    <source>
        <strain evidence="3">1808015.09</strain>
    </source>
</reference>
<evidence type="ECO:0000259" key="2">
    <source>
        <dbReference type="Pfam" id="PF13968"/>
    </source>
</evidence>
<evidence type="ECO:0000256" key="1">
    <source>
        <dbReference type="SAM" id="Phobius"/>
    </source>
</evidence>
<dbReference type="InterPro" id="IPR007658">
    <property type="entry name" value="DUF594"/>
</dbReference>
<dbReference type="PANTHER" id="PTHR31325">
    <property type="entry name" value="OS01G0798800 PROTEIN-RELATED"/>
    <property type="match status" value="1"/>
</dbReference>
<keyword evidence="1" id="KW-1133">Transmembrane helix</keyword>
<dbReference type="Proteomes" id="UP000323506">
    <property type="component" value="Chromosome A05"/>
</dbReference>